<evidence type="ECO:0000256" key="4">
    <source>
        <dbReference type="ARBA" id="ARBA00023125"/>
    </source>
</evidence>
<evidence type="ECO:0000313" key="9">
    <source>
        <dbReference type="EMBL" id="OGY49626.1"/>
    </source>
</evidence>
<dbReference type="AlphaFoldDB" id="A0A1G1YCQ8"/>
<dbReference type="Gene3D" id="3.10.50.30">
    <property type="entry name" value="Transcription elongation factor, GreA/GreB, C-terminal domain"/>
    <property type="match status" value="1"/>
</dbReference>
<name>A0A1G1YCQ8_9BACT</name>
<dbReference type="GO" id="GO:0070063">
    <property type="term" value="F:RNA polymerase binding"/>
    <property type="evidence" value="ECO:0007669"/>
    <property type="project" value="InterPro"/>
</dbReference>
<comment type="caution">
    <text evidence="9">The sequence shown here is derived from an EMBL/GenBank/DDBJ whole genome shotgun (WGS) entry which is preliminary data.</text>
</comment>
<keyword evidence="3" id="KW-0805">Transcription regulation</keyword>
<dbReference type="EMBL" id="MHIF01000001">
    <property type="protein sequence ID" value="OGY49626.1"/>
    <property type="molecule type" value="Genomic_DNA"/>
</dbReference>
<dbReference type="InterPro" id="IPR036805">
    <property type="entry name" value="Tscrpt_elong_fac_GreA/B_N_sf"/>
</dbReference>
<sequence length="145" mass="15412">MTAAKFAELSAELSRLVKTQPEAAAEVGRQAEMGDRSDNAGYAAAKARLRWMNDRIDELTNMLKRAVIIKPSATGRVGLGSMVTVEIAGRQKTFQILGSQETSPGEGIISQHSPIGAALLGKTAGETAKIKLKTGAAEYKIVKIE</sequence>
<dbReference type="Proteomes" id="UP000178432">
    <property type="component" value="Unassembled WGS sequence"/>
</dbReference>
<accession>A0A1G1YCQ8</accession>
<dbReference type="Pfam" id="PF03449">
    <property type="entry name" value="GreA_GreB_N"/>
    <property type="match status" value="1"/>
</dbReference>
<dbReference type="InterPro" id="IPR018151">
    <property type="entry name" value="TF_GreA/GreB_CS"/>
</dbReference>
<dbReference type="GO" id="GO:0003677">
    <property type="term" value="F:DNA binding"/>
    <property type="evidence" value="ECO:0007669"/>
    <property type="project" value="UniProtKB-KW"/>
</dbReference>
<dbReference type="InterPro" id="IPR001437">
    <property type="entry name" value="Tscrpt_elong_fac_GreA/B_C"/>
</dbReference>
<dbReference type="SUPFAM" id="SSF46557">
    <property type="entry name" value="GreA transcript cleavage protein, N-terminal domain"/>
    <property type="match status" value="1"/>
</dbReference>
<evidence type="ECO:0000259" key="8">
    <source>
        <dbReference type="Pfam" id="PF03449"/>
    </source>
</evidence>
<evidence type="ECO:0000256" key="5">
    <source>
        <dbReference type="ARBA" id="ARBA00023163"/>
    </source>
</evidence>
<feature type="domain" description="Transcription elongation factor GreA/GreB N-terminal" evidence="8">
    <location>
        <begin position="1"/>
        <end position="68"/>
    </location>
</feature>
<dbReference type="PANTHER" id="PTHR30437:SF4">
    <property type="entry name" value="TRANSCRIPTION ELONGATION FACTOR GREA"/>
    <property type="match status" value="1"/>
</dbReference>
<keyword evidence="4" id="KW-0238">DNA-binding</keyword>
<evidence type="ECO:0000259" key="7">
    <source>
        <dbReference type="Pfam" id="PF01272"/>
    </source>
</evidence>
<dbReference type="PANTHER" id="PTHR30437">
    <property type="entry name" value="TRANSCRIPTION ELONGATION FACTOR GREA"/>
    <property type="match status" value="1"/>
</dbReference>
<dbReference type="Gene3D" id="1.10.287.180">
    <property type="entry name" value="Transcription elongation factor, GreA/GreB, N-terminal domain"/>
    <property type="match status" value="1"/>
</dbReference>
<organism evidence="9 10">
    <name type="scientific">Candidatus Buchananbacteria bacterium RIFCSPHIGHO2_01_FULL_46_12</name>
    <dbReference type="NCBI Taxonomy" id="1797536"/>
    <lineage>
        <taxon>Bacteria</taxon>
        <taxon>Candidatus Buchananiibacteriota</taxon>
    </lineage>
</organism>
<dbReference type="PIRSF" id="PIRSF006092">
    <property type="entry name" value="GreA_GreB"/>
    <property type="match status" value="1"/>
</dbReference>
<gene>
    <name evidence="9" type="ORF">A2663_04375</name>
</gene>
<evidence type="ECO:0000256" key="1">
    <source>
        <dbReference type="ARBA" id="ARBA00008213"/>
    </source>
</evidence>
<proteinExistence type="inferred from homology"/>
<evidence type="ECO:0000256" key="2">
    <source>
        <dbReference type="ARBA" id="ARBA00013729"/>
    </source>
</evidence>
<reference evidence="9 10" key="1">
    <citation type="journal article" date="2016" name="Nat. Commun.">
        <title>Thousands of microbial genomes shed light on interconnected biogeochemical processes in an aquifer system.</title>
        <authorList>
            <person name="Anantharaman K."/>
            <person name="Brown C.T."/>
            <person name="Hug L.A."/>
            <person name="Sharon I."/>
            <person name="Castelle C.J."/>
            <person name="Probst A.J."/>
            <person name="Thomas B.C."/>
            <person name="Singh A."/>
            <person name="Wilkins M.J."/>
            <person name="Karaoz U."/>
            <person name="Brodie E.L."/>
            <person name="Williams K.H."/>
            <person name="Hubbard S.S."/>
            <person name="Banfield J.F."/>
        </authorList>
    </citation>
    <scope>NUCLEOTIDE SEQUENCE [LARGE SCALE GENOMIC DNA]</scope>
</reference>
<dbReference type="Pfam" id="PF01272">
    <property type="entry name" value="GreA_GreB"/>
    <property type="match status" value="1"/>
</dbReference>
<evidence type="ECO:0000256" key="3">
    <source>
        <dbReference type="ARBA" id="ARBA00023015"/>
    </source>
</evidence>
<dbReference type="InterPro" id="IPR022691">
    <property type="entry name" value="Tscrpt_elong_fac_GreA/B_N"/>
</dbReference>
<comment type="similarity">
    <text evidence="1">Belongs to the GreA/GreB family.</text>
</comment>
<dbReference type="GO" id="GO:0032784">
    <property type="term" value="P:regulation of DNA-templated transcription elongation"/>
    <property type="evidence" value="ECO:0007669"/>
    <property type="project" value="InterPro"/>
</dbReference>
<protein>
    <recommendedName>
        <fullName evidence="2">Transcription elongation factor GreA</fullName>
    </recommendedName>
    <alternativeName>
        <fullName evidence="6">Transcript cleavage factor GreA</fullName>
    </alternativeName>
</protein>
<dbReference type="GO" id="GO:0006354">
    <property type="term" value="P:DNA-templated transcription elongation"/>
    <property type="evidence" value="ECO:0007669"/>
    <property type="project" value="TreeGrafter"/>
</dbReference>
<feature type="domain" description="Transcription elongation factor GreA/GreB C-terminal" evidence="7">
    <location>
        <begin position="74"/>
        <end position="145"/>
    </location>
</feature>
<dbReference type="InterPro" id="IPR036953">
    <property type="entry name" value="GreA/GreB_C_sf"/>
</dbReference>
<dbReference type="InterPro" id="IPR023459">
    <property type="entry name" value="Tscrpt_elong_fac_GreA/B_fam"/>
</dbReference>
<dbReference type="PROSITE" id="PS00830">
    <property type="entry name" value="GREAB_2"/>
    <property type="match status" value="1"/>
</dbReference>
<keyword evidence="5" id="KW-0804">Transcription</keyword>
<dbReference type="FunFam" id="1.10.287.180:FF:000001">
    <property type="entry name" value="Transcription elongation factor GreA"/>
    <property type="match status" value="1"/>
</dbReference>
<evidence type="ECO:0000256" key="6">
    <source>
        <dbReference type="ARBA" id="ARBA00030776"/>
    </source>
</evidence>
<dbReference type="SUPFAM" id="SSF54534">
    <property type="entry name" value="FKBP-like"/>
    <property type="match status" value="1"/>
</dbReference>
<evidence type="ECO:0000313" key="10">
    <source>
        <dbReference type="Proteomes" id="UP000178432"/>
    </source>
</evidence>